<gene>
    <name evidence="3" type="ORF">ID810_01865</name>
</gene>
<evidence type="ECO:0000313" key="4">
    <source>
        <dbReference type="Proteomes" id="UP000594637"/>
    </source>
</evidence>
<evidence type="ECO:0000313" key="3">
    <source>
        <dbReference type="EMBL" id="QPL05757.1"/>
    </source>
</evidence>
<dbReference type="KEGG" id="arep:ID810_01865"/>
<feature type="region of interest" description="Disordered" evidence="1">
    <location>
        <begin position="234"/>
        <end position="269"/>
    </location>
</feature>
<dbReference type="Proteomes" id="UP000594637">
    <property type="component" value="Chromosome"/>
</dbReference>
<reference evidence="3 4" key="1">
    <citation type="submission" date="2020-11" db="EMBL/GenBank/DDBJ databases">
        <title>Actinomyces sp. ZJ750.</title>
        <authorList>
            <person name="Zhou J."/>
        </authorList>
    </citation>
    <scope>NUCLEOTIDE SEQUENCE [LARGE SCALE GENOMIC DNA]</scope>
    <source>
        <strain evidence="3 4">ZJ750</strain>
    </source>
</reference>
<proteinExistence type="predicted"/>
<feature type="domain" description="Anti-sigma K factor RskA C-terminal" evidence="2">
    <location>
        <begin position="113"/>
        <end position="243"/>
    </location>
</feature>
<evidence type="ECO:0000259" key="2">
    <source>
        <dbReference type="Pfam" id="PF10099"/>
    </source>
</evidence>
<evidence type="ECO:0000256" key="1">
    <source>
        <dbReference type="SAM" id="MobiDB-lite"/>
    </source>
</evidence>
<feature type="compositionally biased region" description="Polar residues" evidence="1">
    <location>
        <begin position="254"/>
        <end position="269"/>
    </location>
</feature>
<organism evidence="3 4">
    <name type="scientific">Actinomyces respiraculi</name>
    <dbReference type="NCBI Taxonomy" id="2744574"/>
    <lineage>
        <taxon>Bacteria</taxon>
        <taxon>Bacillati</taxon>
        <taxon>Actinomycetota</taxon>
        <taxon>Actinomycetes</taxon>
        <taxon>Actinomycetales</taxon>
        <taxon>Actinomycetaceae</taxon>
        <taxon>Actinomyces</taxon>
    </lineage>
</organism>
<dbReference type="AlphaFoldDB" id="A0A7T0LLE1"/>
<name>A0A7T0LLE1_9ACTO</name>
<feature type="region of interest" description="Disordered" evidence="1">
    <location>
        <begin position="1"/>
        <end position="21"/>
    </location>
</feature>
<dbReference type="GO" id="GO:0005886">
    <property type="term" value="C:plasma membrane"/>
    <property type="evidence" value="ECO:0007669"/>
    <property type="project" value="InterPro"/>
</dbReference>
<sequence>MTRAGDEAAYVLPGTWDETDGDAQLDPEALGALMAALRPVAPSAGLRQAVLSQVASAAADESGAEQVGPEAQVGTEERADTSGSSADAVVVPLRRRDRTSGTWSGWRLAGMRAAAVVALVGVGIGVGRWSAMDSMAPTEHFAHLNQAQDVQRVTDTMPDGHIATLTWSRDMSMTALALPEEMMATSQGHSLQVWLVKDGVTTSLGLYDPSGGRGFTFIDLMPQEGERVVITQEPVGGSSQPTGEPLVTFDVNADGTTTRATPTPSGSEA</sequence>
<dbReference type="InterPro" id="IPR018764">
    <property type="entry name" value="RskA_C"/>
</dbReference>
<keyword evidence="4" id="KW-1185">Reference proteome</keyword>
<protein>
    <submittedName>
        <fullName evidence="3">Anti-sigma factor</fullName>
    </submittedName>
</protein>
<dbReference type="RefSeq" id="WP_166856365.1">
    <property type="nucleotide sequence ID" value="NZ_CP063989.1"/>
</dbReference>
<dbReference type="EMBL" id="CP063989">
    <property type="protein sequence ID" value="QPL05757.1"/>
    <property type="molecule type" value="Genomic_DNA"/>
</dbReference>
<dbReference type="Pfam" id="PF10099">
    <property type="entry name" value="RskA_C"/>
    <property type="match status" value="1"/>
</dbReference>
<accession>A0A7T0LLE1</accession>
<feature type="region of interest" description="Disordered" evidence="1">
    <location>
        <begin position="60"/>
        <end position="86"/>
    </location>
</feature>